<sequence length="368" mass="44941">MAEKLSPINLLSTINESIHDLPVVKKEKLSKELIWQCDIWWAFDKNICKQLIEVIQLELPKNNKNYLKLREYYNSIDLVASQEVISTNAMISDFSYIDLKKIKLVNWDMDLSALKPDEQELIKELLSKWFDIKKAVNNQFGTSKSKSWFSWVLLENSKSWEKFFAIRWTDEWFWKDVNAILSLIFWKPPVWQITDMQKFFNEKNNWNDIQIVWHSLWWCISQILATIEKWYVGNVFTYNAPWVEKIYKKMHDMRLNHISFNDLWLIDPWQEFPKLAEYIDEKYAFIQKVDYKINEYWNIFNFIWKEWAKIASSEFIFWKRLWYEFKVENSSWHWAKVITDDIKKASLKSFMNFNEIEKWGWAEEKYII</sequence>
<dbReference type="EMBL" id="AMFJ01000275">
    <property type="protein sequence ID" value="EKE28861.1"/>
    <property type="molecule type" value="Genomic_DNA"/>
</dbReference>
<gene>
    <name evidence="1" type="ORF">ACD_3C00001G0002</name>
</gene>
<evidence type="ECO:0000313" key="1">
    <source>
        <dbReference type="EMBL" id="EKE28861.1"/>
    </source>
</evidence>
<proteinExistence type="predicted"/>
<reference evidence="1" key="1">
    <citation type="journal article" date="2012" name="Science">
        <title>Fermentation, hydrogen, and sulfur metabolism in multiple uncultivated bacterial phyla.</title>
        <authorList>
            <person name="Wrighton K.C."/>
            <person name="Thomas B.C."/>
            <person name="Sharon I."/>
            <person name="Miller C.S."/>
            <person name="Castelle C.J."/>
            <person name="VerBerkmoes N.C."/>
            <person name="Wilkins M.J."/>
            <person name="Hettich R.L."/>
            <person name="Lipton M.S."/>
            <person name="Williams K.H."/>
            <person name="Long P.E."/>
            <person name="Banfield J.F."/>
        </authorList>
    </citation>
    <scope>NUCLEOTIDE SEQUENCE [LARGE SCALE GENOMIC DNA]</scope>
</reference>
<comment type="caution">
    <text evidence="1">The sequence shown here is derived from an EMBL/GenBank/DDBJ whole genome shotgun (WGS) entry which is preliminary data.</text>
</comment>
<organism evidence="1">
    <name type="scientific">uncultured bacterium</name>
    <name type="common">gcode 4</name>
    <dbReference type="NCBI Taxonomy" id="1234023"/>
    <lineage>
        <taxon>Bacteria</taxon>
        <taxon>environmental samples</taxon>
    </lineage>
</organism>
<name>K2FCP1_9BACT</name>
<dbReference type="AlphaFoldDB" id="K2FCP1"/>
<protein>
    <submittedName>
        <fullName evidence="1">Uncharacterized protein</fullName>
    </submittedName>
</protein>
<accession>K2FCP1</accession>